<reference evidence="2" key="2">
    <citation type="submission" date="2021-04" db="EMBL/GenBank/DDBJ databases">
        <authorList>
            <person name="Gilroy R."/>
        </authorList>
    </citation>
    <scope>NUCLEOTIDE SEQUENCE</scope>
    <source>
        <strain evidence="2">CHK199-9574</strain>
    </source>
</reference>
<comment type="caution">
    <text evidence="2">The sequence shown here is derived from an EMBL/GenBank/DDBJ whole genome shotgun (WGS) entry which is preliminary data.</text>
</comment>
<accession>A0A9D2CG76</accession>
<dbReference type="Gene3D" id="3.40.640.10">
    <property type="entry name" value="Type I PLP-dependent aspartate aminotransferase-like (Major domain)"/>
    <property type="match status" value="1"/>
</dbReference>
<protein>
    <submittedName>
        <fullName evidence="2">Aminotransferase class I/II-fold pyridoxal phosphate-dependent enzyme</fullName>
    </submittedName>
</protein>
<dbReference type="InterPro" id="IPR015424">
    <property type="entry name" value="PyrdxlP-dep_Trfase"/>
</dbReference>
<dbReference type="GO" id="GO:0030170">
    <property type="term" value="F:pyridoxal phosphate binding"/>
    <property type="evidence" value="ECO:0007669"/>
    <property type="project" value="InterPro"/>
</dbReference>
<dbReference type="InterPro" id="IPR004839">
    <property type="entry name" value="Aminotransferase_I/II_large"/>
</dbReference>
<dbReference type="Pfam" id="PF00155">
    <property type="entry name" value="Aminotran_1_2"/>
    <property type="match status" value="1"/>
</dbReference>
<dbReference type="Proteomes" id="UP000824135">
    <property type="component" value="Unassembled WGS sequence"/>
</dbReference>
<evidence type="ECO:0000313" key="3">
    <source>
        <dbReference type="Proteomes" id="UP000824135"/>
    </source>
</evidence>
<proteinExistence type="predicted"/>
<dbReference type="AlphaFoldDB" id="A0A9D2CG76"/>
<keyword evidence="2" id="KW-0808">Transferase</keyword>
<dbReference type="InterPro" id="IPR051446">
    <property type="entry name" value="HTH_trans_reg/aminotransferase"/>
</dbReference>
<feature type="domain" description="Aminotransferase class I/classII large" evidence="1">
    <location>
        <begin position="3"/>
        <end position="188"/>
    </location>
</feature>
<evidence type="ECO:0000313" key="2">
    <source>
        <dbReference type="EMBL" id="HIY78629.1"/>
    </source>
</evidence>
<keyword evidence="2" id="KW-0032">Aminotransferase</keyword>
<name>A0A9D2CG76_9FIRM</name>
<dbReference type="PANTHER" id="PTHR46577:SF1">
    <property type="entry name" value="HTH-TYPE TRANSCRIPTIONAL REGULATORY PROTEIN GABR"/>
    <property type="match status" value="1"/>
</dbReference>
<dbReference type="InterPro" id="IPR015421">
    <property type="entry name" value="PyrdxlP-dep_Trfase_major"/>
</dbReference>
<dbReference type="CDD" id="cd00609">
    <property type="entry name" value="AAT_like"/>
    <property type="match status" value="1"/>
</dbReference>
<dbReference type="GO" id="GO:0008483">
    <property type="term" value="F:transaminase activity"/>
    <property type="evidence" value="ECO:0007669"/>
    <property type="project" value="UniProtKB-KW"/>
</dbReference>
<dbReference type="PANTHER" id="PTHR46577">
    <property type="entry name" value="HTH-TYPE TRANSCRIPTIONAL REGULATORY PROTEIN GABR"/>
    <property type="match status" value="1"/>
</dbReference>
<gene>
    <name evidence="2" type="ORF">H9728_06255</name>
</gene>
<evidence type="ECO:0000259" key="1">
    <source>
        <dbReference type="Pfam" id="PF00155"/>
    </source>
</evidence>
<dbReference type="EMBL" id="DXCO01000038">
    <property type="protein sequence ID" value="HIY78629.1"/>
    <property type="molecule type" value="Genomic_DNA"/>
</dbReference>
<sequence length="204" mass="22752">MIGSGAEYLYGLIVELMGKQRVYGIESPSYEKIEKVYRAYGAAYELLPLAADGIDGAALAATRADILHLTPYRSFPSGITASASKRHDYVRWSKKPGRFLVEDDFESEFSVSSKPAETLFSLSPYDNVIYVNTFSKTISPALRVGYMVLPEKLLGPFREILGFYSCTVPTFEQFVLAELISGGDFERHINRVRRAKRKELAGGN</sequence>
<reference evidence="2" key="1">
    <citation type="journal article" date="2021" name="PeerJ">
        <title>Extensive microbial diversity within the chicken gut microbiome revealed by metagenomics and culture.</title>
        <authorList>
            <person name="Gilroy R."/>
            <person name="Ravi A."/>
            <person name="Getino M."/>
            <person name="Pursley I."/>
            <person name="Horton D.L."/>
            <person name="Alikhan N.F."/>
            <person name="Baker D."/>
            <person name="Gharbi K."/>
            <person name="Hall N."/>
            <person name="Watson M."/>
            <person name="Adriaenssens E.M."/>
            <person name="Foster-Nyarko E."/>
            <person name="Jarju S."/>
            <person name="Secka A."/>
            <person name="Antonio M."/>
            <person name="Oren A."/>
            <person name="Chaudhuri R.R."/>
            <person name="La Ragione R."/>
            <person name="Hildebrand F."/>
            <person name="Pallen M.J."/>
        </authorList>
    </citation>
    <scope>NUCLEOTIDE SEQUENCE</scope>
    <source>
        <strain evidence="2">CHK199-9574</strain>
    </source>
</reference>
<dbReference type="SUPFAM" id="SSF53383">
    <property type="entry name" value="PLP-dependent transferases"/>
    <property type="match status" value="1"/>
</dbReference>
<organism evidence="2 3">
    <name type="scientific">Candidatus Borkfalkia excrementavium</name>
    <dbReference type="NCBI Taxonomy" id="2838505"/>
    <lineage>
        <taxon>Bacteria</taxon>
        <taxon>Bacillati</taxon>
        <taxon>Bacillota</taxon>
        <taxon>Clostridia</taxon>
        <taxon>Christensenellales</taxon>
        <taxon>Christensenellaceae</taxon>
        <taxon>Candidatus Borkfalkia</taxon>
    </lineage>
</organism>